<comment type="caution">
    <text evidence="1">The sequence shown here is derived from an EMBL/GenBank/DDBJ whole genome shotgun (WGS) entry which is preliminary data.</text>
</comment>
<evidence type="ECO:0000313" key="2">
    <source>
        <dbReference type="Proteomes" id="UP000033591"/>
    </source>
</evidence>
<dbReference type="AlphaFoldDB" id="A0A0F3PH79"/>
<organism evidence="1 2">
    <name type="scientific">Rickettsia rhipicephali str. Ect</name>
    <dbReference type="NCBI Taxonomy" id="1359199"/>
    <lineage>
        <taxon>Bacteria</taxon>
        <taxon>Pseudomonadati</taxon>
        <taxon>Pseudomonadota</taxon>
        <taxon>Alphaproteobacteria</taxon>
        <taxon>Rickettsiales</taxon>
        <taxon>Rickettsiaceae</taxon>
        <taxon>Rickettsieae</taxon>
        <taxon>Rickettsia</taxon>
        <taxon>spotted fever group</taxon>
    </lineage>
</organism>
<dbReference type="PATRIC" id="fig|1359199.3.peg.884"/>
<reference evidence="1 2" key="1">
    <citation type="submission" date="2015-01" db="EMBL/GenBank/DDBJ databases">
        <title>Genome Sequencing of Rickettsiales.</title>
        <authorList>
            <person name="Daugherty S.C."/>
            <person name="Su Q."/>
            <person name="Abolude K."/>
            <person name="Beier-Sexton M."/>
            <person name="Carlyon J.A."/>
            <person name="Carter R."/>
            <person name="Day N.P."/>
            <person name="Dumler S.J."/>
            <person name="Dyachenko V."/>
            <person name="Godinez A."/>
            <person name="Kurtti T.J."/>
            <person name="Lichay M."/>
            <person name="Mullins K.E."/>
            <person name="Ott S."/>
            <person name="Pappas-Brown V."/>
            <person name="Paris D.H."/>
            <person name="Patel P."/>
            <person name="Richards A.L."/>
            <person name="Sadzewicz L."/>
            <person name="Sears K."/>
            <person name="Seidman D."/>
            <person name="Sengamalay N."/>
            <person name="Stenos J."/>
            <person name="Tallon L.J."/>
            <person name="Vincent G."/>
            <person name="Fraser C.M."/>
            <person name="Munderloh U."/>
            <person name="Dunning-Hotopp J.C."/>
        </authorList>
    </citation>
    <scope>NUCLEOTIDE SEQUENCE [LARGE SCALE GENOMIC DNA]</scope>
    <source>
        <strain evidence="1 2">Ect</strain>
    </source>
</reference>
<dbReference type="EMBL" id="LAOC01000001">
    <property type="protein sequence ID" value="KJV79302.1"/>
    <property type="molecule type" value="Genomic_DNA"/>
</dbReference>
<evidence type="ECO:0000313" key="1">
    <source>
        <dbReference type="EMBL" id="KJV79302.1"/>
    </source>
</evidence>
<dbReference type="Proteomes" id="UP000033591">
    <property type="component" value="Unassembled WGS sequence"/>
</dbReference>
<sequence length="42" mass="4762">MLGIFIQTSGILEKVNNLIESEKLLPKITKLHNDIERNKGRG</sequence>
<protein>
    <submittedName>
        <fullName evidence="1">Uncharacterized protein</fullName>
    </submittedName>
</protein>
<gene>
    <name evidence="1" type="ORF">RMAECT_0900</name>
</gene>
<name>A0A0F3PH79_RICRH</name>
<proteinExistence type="predicted"/>
<accession>A0A0F3PH79</accession>